<sequence length="176" mass="19948">MDPAERHLFEFSPGEMQREEYNHLVRLVEQHLRLNVPSAIVLAPGESPSPGLQASLKCRDRDDSLGQWVLTYDEREALVQDLWGLMLGAEPEFLFHSDGDFPALLRTLDETYFLPAAALRARRESAPPSKRLFHPHTLPRLTVADNAFAQTFAPIVHHTGGGIFTLIEKEPRNRSR</sequence>
<reference evidence="1 2" key="2">
    <citation type="submission" date="2016-12" db="EMBL/GenBank/DDBJ databases">
        <title>Draft Genome Sequence of Cystobacter ferrugineus Strain Cbfe23.</title>
        <authorList>
            <person name="Akbar S."/>
            <person name="Dowd S.E."/>
            <person name="Stevens D.C."/>
        </authorList>
    </citation>
    <scope>NUCLEOTIDE SEQUENCE [LARGE SCALE GENOMIC DNA]</scope>
    <source>
        <strain evidence="1 2">Cbfe23</strain>
    </source>
</reference>
<dbReference type="AlphaFoldDB" id="A0A1L9BKI3"/>
<dbReference type="Proteomes" id="UP000182229">
    <property type="component" value="Unassembled WGS sequence"/>
</dbReference>
<evidence type="ECO:0000313" key="1">
    <source>
        <dbReference type="EMBL" id="OJH42706.1"/>
    </source>
</evidence>
<gene>
    <name evidence="1" type="ORF">BON30_05870</name>
</gene>
<name>A0A1L9BKI3_9BACT</name>
<evidence type="ECO:0000313" key="2">
    <source>
        <dbReference type="Proteomes" id="UP000182229"/>
    </source>
</evidence>
<dbReference type="STRING" id="83449.BON30_05870"/>
<dbReference type="RefSeq" id="WP_143177309.1">
    <property type="nucleotide sequence ID" value="NZ_MPIN01000001.1"/>
</dbReference>
<protein>
    <submittedName>
        <fullName evidence="1">Uncharacterized protein</fullName>
    </submittedName>
</protein>
<dbReference type="EMBL" id="MPIN01000001">
    <property type="protein sequence ID" value="OJH42706.1"/>
    <property type="molecule type" value="Genomic_DNA"/>
</dbReference>
<keyword evidence="2" id="KW-1185">Reference proteome</keyword>
<proteinExistence type="predicted"/>
<accession>A0A1L9BKI3</accession>
<reference evidence="2" key="1">
    <citation type="submission" date="2016-11" db="EMBL/GenBank/DDBJ databases">
        <authorList>
            <person name="Shukria A."/>
            <person name="Stevens D.C."/>
        </authorList>
    </citation>
    <scope>NUCLEOTIDE SEQUENCE [LARGE SCALE GENOMIC DNA]</scope>
    <source>
        <strain evidence="2">Cbfe23</strain>
    </source>
</reference>
<organism evidence="1 2">
    <name type="scientific">Cystobacter ferrugineus</name>
    <dbReference type="NCBI Taxonomy" id="83449"/>
    <lineage>
        <taxon>Bacteria</taxon>
        <taxon>Pseudomonadati</taxon>
        <taxon>Myxococcota</taxon>
        <taxon>Myxococcia</taxon>
        <taxon>Myxococcales</taxon>
        <taxon>Cystobacterineae</taxon>
        <taxon>Archangiaceae</taxon>
        <taxon>Cystobacter</taxon>
    </lineage>
</organism>
<comment type="caution">
    <text evidence="1">The sequence shown here is derived from an EMBL/GenBank/DDBJ whole genome shotgun (WGS) entry which is preliminary data.</text>
</comment>